<dbReference type="EMBL" id="JBHSBA010000014">
    <property type="protein sequence ID" value="MFC4127513.1"/>
    <property type="molecule type" value="Genomic_DNA"/>
</dbReference>
<dbReference type="PROSITE" id="PS50006">
    <property type="entry name" value="FHA_DOMAIN"/>
    <property type="match status" value="1"/>
</dbReference>
<accession>A0ABV8L9X8</accession>
<proteinExistence type="predicted"/>
<evidence type="ECO:0000313" key="4">
    <source>
        <dbReference type="EMBL" id="MFC4127513.1"/>
    </source>
</evidence>
<evidence type="ECO:0000256" key="2">
    <source>
        <dbReference type="SAM" id="MobiDB-lite"/>
    </source>
</evidence>
<dbReference type="RefSeq" id="WP_378552954.1">
    <property type="nucleotide sequence ID" value="NZ_JBHSBA010000014.1"/>
</dbReference>
<dbReference type="Proteomes" id="UP001595767">
    <property type="component" value="Unassembled WGS sequence"/>
</dbReference>
<comment type="caution">
    <text evidence="4">The sequence shown here is derived from an EMBL/GenBank/DDBJ whole genome shotgun (WGS) entry which is preliminary data.</text>
</comment>
<keyword evidence="1" id="KW-0597">Phosphoprotein</keyword>
<feature type="compositionally biased region" description="Polar residues" evidence="2">
    <location>
        <begin position="243"/>
        <end position="254"/>
    </location>
</feature>
<dbReference type="InterPro" id="IPR008984">
    <property type="entry name" value="SMAD_FHA_dom_sf"/>
</dbReference>
<sequence length="391" mass="40342">MRAHSSTVAIVPGTGIVARFGDVVIYLAGETPSTDRLLGAVETVALSTAASAPGAALAQRLAGVVFGGASAPPPFGVLAPTSDGTLILLRGAVIAEVSGAEGNRRVAGDRAFTWVDEIIREPVRRIAIGAEMADPTSANPRTDLRAGIVNGNGFVLTMGRRRNPAPRRVEAIDEPPPTEATGFRALRDPGRSDNGDARPATAPLAEAGTSGTATGFAPQAEASSPDGETVSAGSRPATGEGATVSTGPRNSPATSAPVAWSQAIDAAKLAEPIALGKSGQSSPRGALVTEDGLSYPLDRSYVLGRNPSGDDSVRAAAATPILIERDRLVSRVHAFVAPDRGKVFVREAPATSGTFFAAPDSDRWSRVGTLPIELQPGWRLRINDFLLTYCV</sequence>
<feature type="domain" description="FHA" evidence="3">
    <location>
        <begin position="301"/>
        <end position="356"/>
    </location>
</feature>
<gene>
    <name evidence="4" type="ORF">ACFOW8_21535</name>
</gene>
<dbReference type="CDD" id="cd00060">
    <property type="entry name" value="FHA"/>
    <property type="match status" value="1"/>
</dbReference>
<keyword evidence="5" id="KW-1185">Reference proteome</keyword>
<dbReference type="InterPro" id="IPR000253">
    <property type="entry name" value="FHA_dom"/>
</dbReference>
<evidence type="ECO:0000313" key="5">
    <source>
        <dbReference type="Proteomes" id="UP001595767"/>
    </source>
</evidence>
<dbReference type="Gene3D" id="2.60.200.20">
    <property type="match status" value="1"/>
</dbReference>
<feature type="compositionally biased region" description="Basic and acidic residues" evidence="2">
    <location>
        <begin position="185"/>
        <end position="196"/>
    </location>
</feature>
<evidence type="ECO:0000259" key="3">
    <source>
        <dbReference type="PROSITE" id="PS50006"/>
    </source>
</evidence>
<name>A0ABV8L9X8_9NOCA</name>
<organism evidence="4 5">
    <name type="scientific">Nocardia rhizosphaerae</name>
    <dbReference type="NCBI Taxonomy" id="1691571"/>
    <lineage>
        <taxon>Bacteria</taxon>
        <taxon>Bacillati</taxon>
        <taxon>Actinomycetota</taxon>
        <taxon>Actinomycetes</taxon>
        <taxon>Mycobacteriales</taxon>
        <taxon>Nocardiaceae</taxon>
        <taxon>Nocardia</taxon>
    </lineage>
</organism>
<reference evidence="5" key="1">
    <citation type="journal article" date="2019" name="Int. J. Syst. Evol. Microbiol.">
        <title>The Global Catalogue of Microorganisms (GCM) 10K type strain sequencing project: providing services to taxonomists for standard genome sequencing and annotation.</title>
        <authorList>
            <consortium name="The Broad Institute Genomics Platform"/>
            <consortium name="The Broad Institute Genome Sequencing Center for Infectious Disease"/>
            <person name="Wu L."/>
            <person name="Ma J."/>
        </authorList>
    </citation>
    <scope>NUCLEOTIDE SEQUENCE [LARGE SCALE GENOMIC DNA]</scope>
    <source>
        <strain evidence="5">CGMCC 4.7204</strain>
    </source>
</reference>
<evidence type="ECO:0000256" key="1">
    <source>
        <dbReference type="ARBA" id="ARBA00022553"/>
    </source>
</evidence>
<dbReference type="SUPFAM" id="SSF49879">
    <property type="entry name" value="SMAD/FHA domain"/>
    <property type="match status" value="1"/>
</dbReference>
<feature type="region of interest" description="Disordered" evidence="2">
    <location>
        <begin position="157"/>
        <end position="257"/>
    </location>
</feature>
<protein>
    <submittedName>
        <fullName evidence="4">FHA domain-containing protein</fullName>
    </submittedName>
</protein>